<feature type="signal peptide" evidence="4">
    <location>
        <begin position="1"/>
        <end position="24"/>
    </location>
</feature>
<comment type="caution">
    <text evidence="5">The sequence shown here is derived from an EMBL/GenBank/DDBJ whole genome shotgun (WGS) entry which is preliminary data.</text>
</comment>
<name>A0A5M8NSA2_9BACT</name>
<dbReference type="Gene3D" id="2.115.10.20">
    <property type="entry name" value="Glycosyl hydrolase domain, family 43"/>
    <property type="match status" value="1"/>
</dbReference>
<evidence type="ECO:0000256" key="2">
    <source>
        <dbReference type="ARBA" id="ARBA00022801"/>
    </source>
</evidence>
<dbReference type="GO" id="GO:0005975">
    <property type="term" value="P:carbohydrate metabolic process"/>
    <property type="evidence" value="ECO:0007669"/>
    <property type="project" value="InterPro"/>
</dbReference>
<dbReference type="PANTHER" id="PTHR42812">
    <property type="entry name" value="BETA-XYLOSIDASE"/>
    <property type="match status" value="1"/>
</dbReference>
<sequence length="195" mass="22089">MKTKKIPYWTITLLLTVSGCSSTAENEATFRYFEYQGQDLRFDKAIQTEREYLNPIISGFYPDPSICRKGDDYYMVHSTFSYFPGIPILHSRDLVNWEQIGNVLDRPSQLQLEGIRLSGGVYAPAISYNQANDTFYLLNTCVDGIGNFLVKTKDPFQGWSEPILLPQIGGIDPSFFFDEDGKAYIINNDAPEGIP</sequence>
<dbReference type="InterPro" id="IPR023296">
    <property type="entry name" value="Glyco_hydro_beta-prop_sf"/>
</dbReference>
<feature type="chain" id="PRO_5024427130" evidence="4">
    <location>
        <begin position="25"/>
        <end position="195"/>
    </location>
</feature>
<comment type="similarity">
    <text evidence="1">Belongs to the glycosyl hydrolase 43 family.</text>
</comment>
<dbReference type="EMBL" id="SNRX01000198">
    <property type="protein sequence ID" value="KAA6299886.1"/>
    <property type="molecule type" value="Genomic_DNA"/>
</dbReference>
<evidence type="ECO:0000256" key="3">
    <source>
        <dbReference type="ARBA" id="ARBA00023295"/>
    </source>
</evidence>
<evidence type="ECO:0000313" key="6">
    <source>
        <dbReference type="Proteomes" id="UP000324575"/>
    </source>
</evidence>
<evidence type="ECO:0000256" key="1">
    <source>
        <dbReference type="ARBA" id="ARBA00009865"/>
    </source>
</evidence>
<evidence type="ECO:0000256" key="4">
    <source>
        <dbReference type="SAM" id="SignalP"/>
    </source>
</evidence>
<dbReference type="InterPro" id="IPR051795">
    <property type="entry name" value="Glycosyl_Hydrlase_43"/>
</dbReference>
<keyword evidence="4" id="KW-0732">Signal</keyword>
<dbReference type="InterPro" id="IPR006710">
    <property type="entry name" value="Glyco_hydro_43"/>
</dbReference>
<evidence type="ECO:0000313" key="5">
    <source>
        <dbReference type="EMBL" id="KAA6299886.1"/>
    </source>
</evidence>
<keyword evidence="2 5" id="KW-0378">Hydrolase</keyword>
<accession>A0A5M8NSA2</accession>
<gene>
    <name evidence="5" type="ORF">EZS26_003977</name>
</gene>
<dbReference type="SUPFAM" id="SSF75005">
    <property type="entry name" value="Arabinanase/levansucrase/invertase"/>
    <property type="match status" value="1"/>
</dbReference>
<reference evidence="5 6" key="1">
    <citation type="submission" date="2019-03" db="EMBL/GenBank/DDBJ databases">
        <title>Single cell metagenomics reveals metabolic interactions within the superorganism composed of flagellate Streblomastix strix and complex community of Bacteroidetes bacteria on its surface.</title>
        <authorList>
            <person name="Treitli S.C."/>
            <person name="Kolisko M."/>
            <person name="Husnik F."/>
            <person name="Keeling P."/>
            <person name="Hampl V."/>
        </authorList>
    </citation>
    <scope>NUCLEOTIDE SEQUENCE [LARGE SCALE GENOMIC DNA]</scope>
    <source>
        <strain evidence="5">St1</strain>
    </source>
</reference>
<organism evidence="5 6">
    <name type="scientific">Candidatus Ordinivivax streblomastigis</name>
    <dbReference type="NCBI Taxonomy" id="2540710"/>
    <lineage>
        <taxon>Bacteria</taxon>
        <taxon>Pseudomonadati</taxon>
        <taxon>Bacteroidota</taxon>
        <taxon>Bacteroidia</taxon>
        <taxon>Bacteroidales</taxon>
        <taxon>Candidatus Ordinivivax</taxon>
    </lineage>
</organism>
<dbReference type="PANTHER" id="PTHR42812:SF12">
    <property type="entry name" value="BETA-XYLOSIDASE-RELATED"/>
    <property type="match status" value="1"/>
</dbReference>
<dbReference type="EC" id="3.2.1.55" evidence="5"/>
<feature type="non-terminal residue" evidence="5">
    <location>
        <position position="195"/>
    </location>
</feature>
<keyword evidence="3 5" id="KW-0326">Glycosidase</keyword>
<dbReference type="Proteomes" id="UP000324575">
    <property type="component" value="Unassembled WGS sequence"/>
</dbReference>
<dbReference type="PROSITE" id="PS51257">
    <property type="entry name" value="PROKAR_LIPOPROTEIN"/>
    <property type="match status" value="1"/>
</dbReference>
<dbReference type="AlphaFoldDB" id="A0A5M8NSA2"/>
<protein>
    <submittedName>
        <fullName evidence="5">Non-reducing end alpha-L-arabinofuranosidase BoGH43A</fullName>
        <ecNumber evidence="5">3.2.1.55</ecNumber>
    </submittedName>
</protein>
<dbReference type="GO" id="GO:0046556">
    <property type="term" value="F:alpha-L-arabinofuranosidase activity"/>
    <property type="evidence" value="ECO:0007669"/>
    <property type="project" value="UniProtKB-EC"/>
</dbReference>
<dbReference type="Pfam" id="PF04616">
    <property type="entry name" value="Glyco_hydro_43"/>
    <property type="match status" value="1"/>
</dbReference>
<proteinExistence type="inferred from homology"/>